<name>A0ABY6HZ22_9ARCH</name>
<gene>
    <name evidence="1" type="ORF">NEF87_005052</name>
</gene>
<dbReference type="EMBL" id="CP104013">
    <property type="protein sequence ID" value="UYP48767.1"/>
    <property type="molecule type" value="Genomic_DNA"/>
</dbReference>
<organism evidence="1 2">
    <name type="scientific">Candidatus Lokiarchaeum ossiferum</name>
    <dbReference type="NCBI Taxonomy" id="2951803"/>
    <lineage>
        <taxon>Archaea</taxon>
        <taxon>Promethearchaeati</taxon>
        <taxon>Promethearchaeota</taxon>
        <taxon>Promethearchaeia</taxon>
        <taxon>Promethearchaeales</taxon>
        <taxon>Promethearchaeaceae</taxon>
        <taxon>Candidatus Lokiarchaeum</taxon>
    </lineage>
</organism>
<protein>
    <recommendedName>
        <fullName evidence="3">Roadblock/LAMTOR2 domain-containing protein</fullName>
    </recommendedName>
</protein>
<evidence type="ECO:0000313" key="1">
    <source>
        <dbReference type="EMBL" id="UYP48767.1"/>
    </source>
</evidence>
<accession>A0ABY6HZ22</accession>
<sequence>MDKEEIGPKLAAVMDVVSVCEGLIYAKTSGEIIIGQTLLEMEHGPIAKSVAQMFEIKIEAAQKGNLVDLTIGLEEGQLIAVKKDETMVIGILGSDGKSSVGLLLRQLKNIMK</sequence>
<keyword evidence="2" id="KW-1185">Reference proteome</keyword>
<evidence type="ECO:0008006" key="3">
    <source>
        <dbReference type="Google" id="ProtNLM"/>
    </source>
</evidence>
<reference evidence="1" key="1">
    <citation type="submission" date="2022-09" db="EMBL/GenBank/DDBJ databases">
        <title>Actin cytoskeleton and complex cell architecture in an #Asgard archaeon.</title>
        <authorList>
            <person name="Ponce Toledo R.I."/>
            <person name="Schleper C."/>
            <person name="Rodrigues Oliveira T."/>
            <person name="Wollweber F."/>
            <person name="Xu J."/>
            <person name="Rittmann S."/>
            <person name="Klingl A."/>
            <person name="Pilhofer M."/>
        </authorList>
    </citation>
    <scope>NUCLEOTIDE SEQUENCE</scope>
    <source>
        <strain evidence="1">B-35</strain>
    </source>
</reference>
<evidence type="ECO:0000313" key="2">
    <source>
        <dbReference type="Proteomes" id="UP001208689"/>
    </source>
</evidence>
<dbReference type="Proteomes" id="UP001208689">
    <property type="component" value="Chromosome"/>
</dbReference>
<proteinExistence type="predicted"/>